<keyword evidence="1" id="KW-0732">Signal</keyword>
<reference evidence="2" key="1">
    <citation type="submission" date="2018-01" db="EMBL/GenBank/DDBJ databases">
        <authorList>
            <person name="Regsiter A."/>
            <person name="William W."/>
        </authorList>
    </citation>
    <scope>NUCLEOTIDE SEQUENCE</scope>
    <source>
        <strain evidence="2">TRIP AH-1</strain>
    </source>
</reference>
<feature type="chain" id="PRO_5019243955" description="Secreted protein" evidence="1">
    <location>
        <begin position="33"/>
        <end position="154"/>
    </location>
</feature>
<organism evidence="2">
    <name type="scientific">uncultured Desulfobacterium sp</name>
    <dbReference type="NCBI Taxonomy" id="201089"/>
    <lineage>
        <taxon>Bacteria</taxon>
        <taxon>Pseudomonadati</taxon>
        <taxon>Thermodesulfobacteriota</taxon>
        <taxon>Desulfobacteria</taxon>
        <taxon>Desulfobacterales</taxon>
        <taxon>Desulfobacteriaceae</taxon>
        <taxon>Desulfobacterium</taxon>
        <taxon>environmental samples</taxon>
    </lineage>
</organism>
<feature type="signal peptide" evidence="1">
    <location>
        <begin position="1"/>
        <end position="32"/>
    </location>
</feature>
<evidence type="ECO:0008006" key="3">
    <source>
        <dbReference type="Google" id="ProtNLM"/>
    </source>
</evidence>
<gene>
    <name evidence="2" type="ORF">PITCH_A1580035</name>
</gene>
<evidence type="ECO:0000256" key="1">
    <source>
        <dbReference type="SAM" id="SignalP"/>
    </source>
</evidence>
<name>A0A445MTT2_9BACT</name>
<proteinExistence type="predicted"/>
<dbReference type="AlphaFoldDB" id="A0A445MTT2"/>
<sequence>MKHIILINKKCVLTFLLCSLLTVGLLTPPTFGGELSSKEILEMVEEQSFRASLMAVEAKATDDYYMAQQAFALATEAAGWVAEVSEIAHRMSNAELGRTAHDAASKIRVVIIHVQIAARQISDTNLDPEIIHAANFLVNSCELALRQFGGPAPR</sequence>
<accession>A0A445MTT2</accession>
<dbReference type="EMBL" id="OJIN01000066">
    <property type="protein sequence ID" value="SPD72880.1"/>
    <property type="molecule type" value="Genomic_DNA"/>
</dbReference>
<protein>
    <recommendedName>
        <fullName evidence="3">Secreted protein</fullName>
    </recommendedName>
</protein>
<evidence type="ECO:0000313" key="2">
    <source>
        <dbReference type="EMBL" id="SPD72880.1"/>
    </source>
</evidence>